<evidence type="ECO:0000256" key="1">
    <source>
        <dbReference type="SAM" id="MobiDB-lite"/>
    </source>
</evidence>
<feature type="region of interest" description="Disordered" evidence="1">
    <location>
        <begin position="126"/>
        <end position="146"/>
    </location>
</feature>
<evidence type="ECO:0000313" key="2">
    <source>
        <dbReference type="EMBL" id="MPM32991.1"/>
    </source>
</evidence>
<reference evidence="2" key="1">
    <citation type="submission" date="2019-08" db="EMBL/GenBank/DDBJ databases">
        <authorList>
            <person name="Kucharzyk K."/>
            <person name="Murdoch R.W."/>
            <person name="Higgins S."/>
            <person name="Loffler F."/>
        </authorList>
    </citation>
    <scope>NUCLEOTIDE SEQUENCE</scope>
</reference>
<comment type="caution">
    <text evidence="2">The sequence shown here is derived from an EMBL/GenBank/DDBJ whole genome shotgun (WGS) entry which is preliminary data.</text>
</comment>
<dbReference type="AlphaFoldDB" id="A0A644YYS6"/>
<name>A0A644YYS6_9ZZZZ</name>
<gene>
    <name evidence="2" type="ORF">SDC9_79558</name>
</gene>
<dbReference type="EMBL" id="VSSQ01006524">
    <property type="protein sequence ID" value="MPM32991.1"/>
    <property type="molecule type" value="Genomic_DNA"/>
</dbReference>
<protein>
    <submittedName>
        <fullName evidence="2">Uncharacterized protein</fullName>
    </submittedName>
</protein>
<organism evidence="2">
    <name type="scientific">bioreactor metagenome</name>
    <dbReference type="NCBI Taxonomy" id="1076179"/>
    <lineage>
        <taxon>unclassified sequences</taxon>
        <taxon>metagenomes</taxon>
        <taxon>ecological metagenomes</taxon>
    </lineage>
</organism>
<sequence length="207" mass="21991">MNAHHGAEIHNAAVFLPEHDAAGRFHAKKRALQIRVNHRIEVFLFHHHHEAVPGDAGVVHQNMNVAELLHGGIHQRLDRLAVRHVSLHGANLRTHALQLLHRLLCGGGVPGIGKDDVRAALRQLTAHSPAQSPASPGDHGGLSDKIHSHFTSFSSSGSFSTSSAVSTAKTGKSGSVFFTKPLNALPGPISTMASTPSAAMARMQSSM</sequence>
<proteinExistence type="predicted"/>
<accession>A0A644YYS6</accession>